<reference evidence="2 3" key="1">
    <citation type="submission" date="2021-02" db="EMBL/GenBank/DDBJ databases">
        <title>De Novo genome assembly of isolated myxobacteria.</title>
        <authorList>
            <person name="Stevens D.C."/>
        </authorList>
    </citation>
    <scope>NUCLEOTIDE SEQUENCE [LARGE SCALE GENOMIC DNA]</scope>
    <source>
        <strain evidence="3">SCPEA02</strain>
    </source>
</reference>
<gene>
    <name evidence="2" type="ORF">JY651_28815</name>
</gene>
<protein>
    <submittedName>
        <fullName evidence="2">RusA family crossover junction endodeoxyribonuclease</fullName>
    </submittedName>
</protein>
<dbReference type="InterPro" id="IPR008822">
    <property type="entry name" value="Endonuclease_RusA-like"/>
</dbReference>
<dbReference type="Pfam" id="PF05866">
    <property type="entry name" value="RusA"/>
    <property type="match status" value="1"/>
</dbReference>
<feature type="region of interest" description="Disordered" evidence="1">
    <location>
        <begin position="1"/>
        <end position="20"/>
    </location>
</feature>
<dbReference type="InterPro" id="IPR036614">
    <property type="entry name" value="RusA-like_sf"/>
</dbReference>
<feature type="compositionally biased region" description="Basic and acidic residues" evidence="1">
    <location>
        <begin position="139"/>
        <end position="154"/>
    </location>
</feature>
<accession>A0ABX7NKF6</accession>
<feature type="region of interest" description="Disordered" evidence="1">
    <location>
        <begin position="139"/>
        <end position="188"/>
    </location>
</feature>
<feature type="compositionally biased region" description="Basic residues" evidence="1">
    <location>
        <begin position="155"/>
        <end position="173"/>
    </location>
</feature>
<dbReference type="RefSeq" id="WP_206720921.1">
    <property type="nucleotide sequence ID" value="NZ_CP071090.1"/>
</dbReference>
<dbReference type="EMBL" id="CP071090">
    <property type="protein sequence ID" value="QSQ19334.1"/>
    <property type="molecule type" value="Genomic_DNA"/>
</dbReference>
<dbReference type="Gene3D" id="3.30.1330.70">
    <property type="entry name" value="Holliday junction resolvase RusA"/>
    <property type="match status" value="1"/>
</dbReference>
<evidence type="ECO:0000256" key="1">
    <source>
        <dbReference type="SAM" id="MobiDB-lite"/>
    </source>
</evidence>
<proteinExistence type="predicted"/>
<name>A0ABX7NKF6_9BACT</name>
<dbReference type="SUPFAM" id="SSF103084">
    <property type="entry name" value="Holliday junction resolvase RusA"/>
    <property type="match status" value="1"/>
</dbReference>
<dbReference type="Proteomes" id="UP000662747">
    <property type="component" value="Chromosome"/>
</dbReference>
<evidence type="ECO:0000313" key="2">
    <source>
        <dbReference type="EMBL" id="QSQ19334.1"/>
    </source>
</evidence>
<sequence>MPCPPPHPAPASTSPGGTASPVEVRLVLPYPPSANTYWKPARGRGLVPSDDAKAYKSQVARVAAVARVQPLFGRVHLTLTVYRPRRVGDLDNSLKVLNDALNGVAWLDDDQVVRIHADRDDDADHPRVELHATAERFATREEADAHREARAERARKARLTRNRNRAERRRSHVRVTPGLRLPTRRDTP</sequence>
<keyword evidence="3" id="KW-1185">Reference proteome</keyword>
<evidence type="ECO:0000313" key="3">
    <source>
        <dbReference type="Proteomes" id="UP000662747"/>
    </source>
</evidence>
<organism evidence="2 3">
    <name type="scientific">Pyxidicoccus parkwayensis</name>
    <dbReference type="NCBI Taxonomy" id="2813578"/>
    <lineage>
        <taxon>Bacteria</taxon>
        <taxon>Pseudomonadati</taxon>
        <taxon>Myxococcota</taxon>
        <taxon>Myxococcia</taxon>
        <taxon>Myxococcales</taxon>
        <taxon>Cystobacterineae</taxon>
        <taxon>Myxococcaceae</taxon>
        <taxon>Pyxidicoccus</taxon>
    </lineage>
</organism>